<keyword evidence="6" id="KW-1185">Reference proteome</keyword>
<dbReference type="InterPro" id="IPR050908">
    <property type="entry name" value="SmbC-like"/>
</dbReference>
<dbReference type="PROSITE" id="PS01124">
    <property type="entry name" value="HTH_ARAC_FAMILY_2"/>
    <property type="match status" value="1"/>
</dbReference>
<dbReference type="Gene3D" id="3.20.80.10">
    <property type="entry name" value="Regulatory factor, effector binding domain"/>
    <property type="match status" value="1"/>
</dbReference>
<dbReference type="SMART" id="SM00342">
    <property type="entry name" value="HTH_ARAC"/>
    <property type="match status" value="1"/>
</dbReference>
<dbReference type="SUPFAM" id="SSF55136">
    <property type="entry name" value="Probable bacterial effector-binding domain"/>
    <property type="match status" value="1"/>
</dbReference>
<dbReference type="PANTHER" id="PTHR40055">
    <property type="entry name" value="TRANSCRIPTIONAL REGULATOR YGIV-RELATED"/>
    <property type="match status" value="1"/>
</dbReference>
<evidence type="ECO:0000256" key="3">
    <source>
        <dbReference type="ARBA" id="ARBA00023163"/>
    </source>
</evidence>
<feature type="domain" description="HTH araC/xylS-type" evidence="4">
    <location>
        <begin position="14"/>
        <end position="115"/>
    </location>
</feature>
<gene>
    <name evidence="5" type="ORF">OK345_05595</name>
</gene>
<evidence type="ECO:0000313" key="6">
    <source>
        <dbReference type="Proteomes" id="UP001209922"/>
    </source>
</evidence>
<dbReference type="PANTHER" id="PTHR40055:SF1">
    <property type="entry name" value="TRANSCRIPTIONAL REGULATOR YGIV-RELATED"/>
    <property type="match status" value="1"/>
</dbReference>
<evidence type="ECO:0000256" key="2">
    <source>
        <dbReference type="ARBA" id="ARBA00023125"/>
    </source>
</evidence>
<dbReference type="InterPro" id="IPR010499">
    <property type="entry name" value="AraC_E-bd"/>
</dbReference>
<dbReference type="InterPro" id="IPR029442">
    <property type="entry name" value="GyrI-like"/>
</dbReference>
<organism evidence="5 6">
    <name type="scientific">Xanthomonas chitinilytica</name>
    <dbReference type="NCBI Taxonomy" id="2989819"/>
    <lineage>
        <taxon>Bacteria</taxon>
        <taxon>Pseudomonadati</taxon>
        <taxon>Pseudomonadota</taxon>
        <taxon>Gammaproteobacteria</taxon>
        <taxon>Lysobacterales</taxon>
        <taxon>Lysobacteraceae</taxon>
        <taxon>Xanthomonas</taxon>
    </lineage>
</organism>
<dbReference type="Gene3D" id="1.10.10.60">
    <property type="entry name" value="Homeodomain-like"/>
    <property type="match status" value="1"/>
</dbReference>
<dbReference type="Pfam" id="PF06445">
    <property type="entry name" value="GyrI-like"/>
    <property type="match status" value="1"/>
</dbReference>
<dbReference type="InterPro" id="IPR011256">
    <property type="entry name" value="Reg_factor_effector_dom_sf"/>
</dbReference>
<evidence type="ECO:0000256" key="1">
    <source>
        <dbReference type="ARBA" id="ARBA00023015"/>
    </source>
</evidence>
<dbReference type="EMBL" id="JAPCHY010000003">
    <property type="protein sequence ID" value="MCW4471982.1"/>
    <property type="molecule type" value="Genomic_DNA"/>
</dbReference>
<comment type="caution">
    <text evidence="5">The sequence shown here is derived from an EMBL/GenBank/DDBJ whole genome shotgun (WGS) entry which is preliminary data.</text>
</comment>
<dbReference type="PROSITE" id="PS00041">
    <property type="entry name" value="HTH_ARAC_FAMILY_1"/>
    <property type="match status" value="1"/>
</dbReference>
<dbReference type="SMART" id="SM00871">
    <property type="entry name" value="AraC_E_bind"/>
    <property type="match status" value="1"/>
</dbReference>
<dbReference type="Proteomes" id="UP001209922">
    <property type="component" value="Unassembled WGS sequence"/>
</dbReference>
<sequence>MKDSTRVRHDLGIDRVVARLQRCLAEGLPLPDVAELAALAHQSPFHFQRVYRALTGESIGRTVVRLRLLRALQLLERPGASVTEAALGAGYGTPQALARAFRQELDASPSALRSRPALLQAERTRLSQPPPLPADAAPLQVTVTTLEPLQVLALRKRGPFEELDGAFGRLFEWAAGQGLVERLRQLVGIPLDDHRDVPPPRFAFDCAMAFDAALPGPPAPMRVLRLDGGRYAVLRHVGSYLELEAATDRLLARWLPGSGHALRDAPIHYHYLDDPEEVPESILRADIRVPLR</sequence>
<dbReference type="Pfam" id="PF12833">
    <property type="entry name" value="HTH_18"/>
    <property type="match status" value="1"/>
</dbReference>
<keyword evidence="3" id="KW-0804">Transcription</keyword>
<dbReference type="InterPro" id="IPR018060">
    <property type="entry name" value="HTH_AraC"/>
</dbReference>
<proteinExistence type="predicted"/>
<name>A0ABT3JU47_9XANT</name>
<evidence type="ECO:0000313" key="5">
    <source>
        <dbReference type="EMBL" id="MCW4471982.1"/>
    </source>
</evidence>
<protein>
    <submittedName>
        <fullName evidence="5">AraC family transcriptional regulator</fullName>
    </submittedName>
</protein>
<dbReference type="InterPro" id="IPR009057">
    <property type="entry name" value="Homeodomain-like_sf"/>
</dbReference>
<evidence type="ECO:0000259" key="4">
    <source>
        <dbReference type="PROSITE" id="PS01124"/>
    </source>
</evidence>
<accession>A0ABT3JU47</accession>
<reference evidence="5 6" key="1">
    <citation type="submission" date="2022-10" db="EMBL/GenBank/DDBJ databases">
        <title>Xanthomonas sp. H13-6.</title>
        <authorList>
            <person name="Liu X."/>
            <person name="Deng Z."/>
            <person name="Jiang Y."/>
            <person name="Yu T."/>
            <person name="Ai J."/>
        </authorList>
    </citation>
    <scope>NUCLEOTIDE SEQUENCE [LARGE SCALE GENOMIC DNA]</scope>
    <source>
        <strain evidence="5 6">H13-6</strain>
    </source>
</reference>
<keyword evidence="2" id="KW-0238">DNA-binding</keyword>
<dbReference type="SUPFAM" id="SSF46689">
    <property type="entry name" value="Homeodomain-like"/>
    <property type="match status" value="1"/>
</dbReference>
<keyword evidence="1" id="KW-0805">Transcription regulation</keyword>
<dbReference type="InterPro" id="IPR018062">
    <property type="entry name" value="HTH_AraC-typ_CS"/>
</dbReference>
<dbReference type="RefSeq" id="WP_265126935.1">
    <property type="nucleotide sequence ID" value="NZ_JAPCHY010000003.1"/>
</dbReference>